<accession>A0ACC2LZX6</accession>
<name>A0ACC2LZX6_PERAE</name>
<proteinExistence type="predicted"/>
<evidence type="ECO:0000313" key="2">
    <source>
        <dbReference type="Proteomes" id="UP001234297"/>
    </source>
</evidence>
<evidence type="ECO:0000313" key="1">
    <source>
        <dbReference type="EMBL" id="KAJ8638758.1"/>
    </source>
</evidence>
<sequence>MEDVSNTATPDYILHRLDMLDTRLKQLEEKQRLQLVPESYFSRDLHHSETSHQCRPLSSTLQEVHFKGTLMDRLRLLETRILQISYELDKGNAESSSIKAPDEMDLLQHAHDRKRHMFSSCGFNRRPDSSSDKVHKSFLPLQGQSPSLKAKELKESSSVARQNKCRNEKRTDNNRACRRWFGIGC</sequence>
<keyword evidence="2" id="KW-1185">Reference proteome</keyword>
<dbReference type="Proteomes" id="UP001234297">
    <property type="component" value="Chromosome 3"/>
</dbReference>
<protein>
    <submittedName>
        <fullName evidence="1">Uncharacterized protein</fullName>
    </submittedName>
</protein>
<dbReference type="EMBL" id="CM056811">
    <property type="protein sequence ID" value="KAJ8638758.1"/>
    <property type="molecule type" value="Genomic_DNA"/>
</dbReference>
<gene>
    <name evidence="1" type="ORF">MRB53_013025</name>
</gene>
<organism evidence="1 2">
    <name type="scientific">Persea americana</name>
    <name type="common">Avocado</name>
    <dbReference type="NCBI Taxonomy" id="3435"/>
    <lineage>
        <taxon>Eukaryota</taxon>
        <taxon>Viridiplantae</taxon>
        <taxon>Streptophyta</taxon>
        <taxon>Embryophyta</taxon>
        <taxon>Tracheophyta</taxon>
        <taxon>Spermatophyta</taxon>
        <taxon>Magnoliopsida</taxon>
        <taxon>Magnoliidae</taxon>
        <taxon>Laurales</taxon>
        <taxon>Lauraceae</taxon>
        <taxon>Persea</taxon>
    </lineage>
</organism>
<comment type="caution">
    <text evidence="1">The sequence shown here is derived from an EMBL/GenBank/DDBJ whole genome shotgun (WGS) entry which is preliminary data.</text>
</comment>
<reference evidence="1 2" key="1">
    <citation type="journal article" date="2022" name="Hortic Res">
        <title>A haplotype resolved chromosomal level avocado genome allows analysis of novel avocado genes.</title>
        <authorList>
            <person name="Nath O."/>
            <person name="Fletcher S.J."/>
            <person name="Hayward A."/>
            <person name="Shaw L.M."/>
            <person name="Masouleh A.K."/>
            <person name="Furtado A."/>
            <person name="Henry R.J."/>
            <person name="Mitter N."/>
        </authorList>
    </citation>
    <scope>NUCLEOTIDE SEQUENCE [LARGE SCALE GENOMIC DNA]</scope>
    <source>
        <strain evidence="2">cv. Hass</strain>
    </source>
</reference>